<feature type="transmembrane region" description="Helical" evidence="1">
    <location>
        <begin position="134"/>
        <end position="152"/>
    </location>
</feature>
<sequence>MISFLTDLFTNKVFVSAGSGWFVAQLVKVIIDSIRDGFSVKRLVGGGGMPSTHSSLVTGLFISTGIVYGVSSFEFVIAFFFAMVVMYDAMGVRLTTGKEAYILNKLRERDLAENKEPLYDKILDEKMGHTFPEIVAGVITGILCALVVCLIIL</sequence>
<dbReference type="PANTHER" id="PTHR31446">
    <property type="entry name" value="ACID PHOSPHATASE/VANADIUM-DEPENDENT HALOPEROXIDASE-RELATED PROTEIN"/>
    <property type="match status" value="1"/>
</dbReference>
<dbReference type="GeneID" id="89510793"/>
<dbReference type="Proteomes" id="UP000184278">
    <property type="component" value="Unassembled WGS sequence"/>
</dbReference>
<dbReference type="Pfam" id="PF02681">
    <property type="entry name" value="DUF212"/>
    <property type="match status" value="1"/>
</dbReference>
<dbReference type="InterPro" id="IPR003832">
    <property type="entry name" value="DUF212"/>
</dbReference>
<keyword evidence="3" id="KW-1185">Reference proteome</keyword>
<evidence type="ECO:0000313" key="3">
    <source>
        <dbReference type="Proteomes" id="UP000184278"/>
    </source>
</evidence>
<accession>A0A1M5ZLC7</accession>
<dbReference type="EMBL" id="FQXK01000020">
    <property type="protein sequence ID" value="SHI25155.1"/>
    <property type="molecule type" value="Genomic_DNA"/>
</dbReference>
<dbReference type="PANTHER" id="PTHR31446:SF29">
    <property type="entry name" value="ACID PHOSPHATASE_VANADIUM-DEPENDENT HALOPEROXIDASE-RELATED PROTEIN"/>
    <property type="match status" value="1"/>
</dbReference>
<keyword evidence="1" id="KW-0472">Membrane</keyword>
<name>A0A1M5ZLC7_BUTFI</name>
<dbReference type="RefSeq" id="WP_081373846.1">
    <property type="nucleotide sequence ID" value="NZ_FQXK01000020.1"/>
</dbReference>
<keyword evidence="1" id="KW-0812">Transmembrane</keyword>
<gene>
    <name evidence="2" type="ORF">SAMN02745229_02406</name>
</gene>
<proteinExistence type="predicted"/>
<organism evidence="2 3">
    <name type="scientific">Butyrivibrio fibrisolvens DSM 3071</name>
    <dbReference type="NCBI Taxonomy" id="1121131"/>
    <lineage>
        <taxon>Bacteria</taxon>
        <taxon>Bacillati</taxon>
        <taxon>Bacillota</taxon>
        <taxon>Clostridia</taxon>
        <taxon>Lachnospirales</taxon>
        <taxon>Lachnospiraceae</taxon>
        <taxon>Butyrivibrio</taxon>
    </lineage>
</organism>
<feature type="transmembrane region" description="Helical" evidence="1">
    <location>
        <begin position="55"/>
        <end position="87"/>
    </location>
</feature>
<evidence type="ECO:0000256" key="1">
    <source>
        <dbReference type="SAM" id="Phobius"/>
    </source>
</evidence>
<reference evidence="3" key="1">
    <citation type="submission" date="2016-11" db="EMBL/GenBank/DDBJ databases">
        <authorList>
            <person name="Varghese N."/>
            <person name="Submissions S."/>
        </authorList>
    </citation>
    <scope>NUCLEOTIDE SEQUENCE [LARGE SCALE GENOMIC DNA]</scope>
    <source>
        <strain evidence="3">DSM 3071</strain>
    </source>
</reference>
<evidence type="ECO:0008006" key="4">
    <source>
        <dbReference type="Google" id="ProtNLM"/>
    </source>
</evidence>
<dbReference type="AlphaFoldDB" id="A0A1M5ZLC7"/>
<keyword evidence="1" id="KW-1133">Transmembrane helix</keyword>
<evidence type="ECO:0000313" key="2">
    <source>
        <dbReference type="EMBL" id="SHI25155.1"/>
    </source>
</evidence>
<protein>
    <recommendedName>
        <fullName evidence="4">Divergent PAP2 family protein</fullName>
    </recommendedName>
</protein>